<dbReference type="Pfam" id="PF09972">
    <property type="entry name" value="DUF2207"/>
    <property type="match status" value="1"/>
</dbReference>
<evidence type="ECO:0000256" key="2">
    <source>
        <dbReference type="SAM" id="Phobius"/>
    </source>
</evidence>
<dbReference type="EMBL" id="JABDJR010000306">
    <property type="protein sequence ID" value="NNF06638.1"/>
    <property type="molecule type" value="Genomic_DNA"/>
</dbReference>
<feature type="compositionally biased region" description="Low complexity" evidence="1">
    <location>
        <begin position="542"/>
        <end position="559"/>
    </location>
</feature>
<protein>
    <submittedName>
        <fullName evidence="5">DUF2207 domain-containing protein</fullName>
    </submittedName>
</protein>
<feature type="compositionally biased region" description="Gly residues" evidence="1">
    <location>
        <begin position="560"/>
        <end position="579"/>
    </location>
</feature>
<gene>
    <name evidence="5" type="ORF">HKN21_07745</name>
</gene>
<keyword evidence="2" id="KW-0812">Transmembrane</keyword>
<feature type="domain" description="DUF2207" evidence="3">
    <location>
        <begin position="32"/>
        <end position="221"/>
    </location>
</feature>
<dbReference type="InterPro" id="IPR048389">
    <property type="entry name" value="YciQ-like_C"/>
</dbReference>
<evidence type="ECO:0000259" key="4">
    <source>
        <dbReference type="Pfam" id="PF20990"/>
    </source>
</evidence>
<evidence type="ECO:0000259" key="3">
    <source>
        <dbReference type="Pfam" id="PF09972"/>
    </source>
</evidence>
<feature type="transmembrane region" description="Helical" evidence="2">
    <location>
        <begin position="397"/>
        <end position="419"/>
    </location>
</feature>
<name>A0A7Y2H2E6_UNCEI</name>
<dbReference type="Pfam" id="PF20990">
    <property type="entry name" value="DUF2207_C"/>
    <property type="match status" value="1"/>
</dbReference>
<dbReference type="InterPro" id="IPR018702">
    <property type="entry name" value="DUF2207"/>
</dbReference>
<proteinExistence type="predicted"/>
<evidence type="ECO:0000256" key="1">
    <source>
        <dbReference type="SAM" id="MobiDB-lite"/>
    </source>
</evidence>
<dbReference type="Proteomes" id="UP000547674">
    <property type="component" value="Unassembled WGS sequence"/>
</dbReference>
<feature type="transmembrane region" description="Helical" evidence="2">
    <location>
        <begin position="431"/>
        <end position="448"/>
    </location>
</feature>
<evidence type="ECO:0000313" key="5">
    <source>
        <dbReference type="EMBL" id="NNF06638.1"/>
    </source>
</evidence>
<comment type="caution">
    <text evidence="5">The sequence shown here is derived from an EMBL/GenBank/DDBJ whole genome shotgun (WGS) entry which is preliminary data.</text>
</comment>
<evidence type="ECO:0000313" key="6">
    <source>
        <dbReference type="Proteomes" id="UP000547674"/>
    </source>
</evidence>
<feature type="domain" description="Predicted membrane protein YciQ-like C-terminal" evidence="4">
    <location>
        <begin position="274"/>
        <end position="510"/>
    </location>
</feature>
<dbReference type="AlphaFoldDB" id="A0A7Y2H2E6"/>
<accession>A0A7Y2H2E6</accession>
<feature type="transmembrane region" description="Helical" evidence="2">
    <location>
        <begin position="235"/>
        <end position="256"/>
    </location>
</feature>
<sequence>MKWTGFLLLTLVLCGSLLSPIASLADRGGFVIESFETDLTVRSDAILEVEERIVVDFSESRHGIYRDIPIRYTDPMGYTYSLGLKLHEVVDEEGQKYKTKSRNKNRYRSIRIGSPNFTVNGRVTYIIRYTVERALGDFETHDELYWNATGNEWRTSIRKSIATVHLPEGFEVSDLETAGYTGRFGSKDQNVRITHPDNRTIRFETRGALEPMEGLTVVAAWPPGYVDFPTSSEIWLSRLLLNWIGIAPFAFFVFLWRRYQRLGKDPDPGPIMVRYEPPPDMTPGEIGAIVDERVDLRDITATVVDLAIRGYLKINMKEKKGFLSFRGVQPEFESLKKADVSLRSHEQQVLNALFEKKNVVGTKDLKHKFYRSLPGIKNAVQDALVEKKMFRGKPSSIIGKQIGLGFLMGLLVFGVGALWSKIMGAYMPHGLIIPIASGVATLILFISFSSAMPQRTKKGATLRSWALGFEEFIDRVETENLERSRAKHVFESLLPYAMALGVADKWAEQFENLYDQGSPGWFHGRDAFHSTSNLEDSLRSVMHSASKSMSSAPRSSSSSGSGGGGFSGGGGGGGGGGSW</sequence>
<keyword evidence="2" id="KW-1133">Transmembrane helix</keyword>
<reference evidence="5 6" key="1">
    <citation type="submission" date="2020-03" db="EMBL/GenBank/DDBJ databases">
        <title>Metabolic flexibility allows generalist bacteria to become dominant in a frequently disturbed ecosystem.</title>
        <authorList>
            <person name="Chen Y.-J."/>
            <person name="Leung P.M."/>
            <person name="Bay S.K."/>
            <person name="Hugenholtz P."/>
            <person name="Kessler A.J."/>
            <person name="Shelley G."/>
            <person name="Waite D.W."/>
            <person name="Cook P.L."/>
            <person name="Greening C."/>
        </authorList>
    </citation>
    <scope>NUCLEOTIDE SEQUENCE [LARGE SCALE GENOMIC DNA]</scope>
    <source>
        <strain evidence="5">SS_bin_28</strain>
    </source>
</reference>
<keyword evidence="2" id="KW-0472">Membrane</keyword>
<feature type="region of interest" description="Disordered" evidence="1">
    <location>
        <begin position="542"/>
        <end position="579"/>
    </location>
</feature>
<organism evidence="5 6">
    <name type="scientific">Eiseniibacteriota bacterium</name>
    <dbReference type="NCBI Taxonomy" id="2212470"/>
    <lineage>
        <taxon>Bacteria</taxon>
        <taxon>Candidatus Eiseniibacteriota</taxon>
    </lineage>
</organism>